<keyword evidence="4" id="KW-0418">Kinase</keyword>
<evidence type="ECO:0000313" key="5">
    <source>
        <dbReference type="Proteomes" id="UP000262939"/>
    </source>
</evidence>
<keyword evidence="2" id="KW-1133">Transmembrane helix</keyword>
<evidence type="ECO:0000256" key="1">
    <source>
        <dbReference type="ARBA" id="ARBA00009670"/>
    </source>
</evidence>
<dbReference type="GO" id="GO:0005524">
    <property type="term" value="F:ATP binding"/>
    <property type="evidence" value="ECO:0007669"/>
    <property type="project" value="InterPro"/>
</dbReference>
<dbReference type="PANTHER" id="PTHR10566:SF113">
    <property type="entry name" value="PROTEIN ACTIVITY OF BC1 COMPLEX KINASE 7, CHLOROPLASTIC"/>
    <property type="match status" value="1"/>
</dbReference>
<name>A0A372LHK8_9BACI</name>
<evidence type="ECO:0000313" key="4">
    <source>
        <dbReference type="EMBL" id="RFU65474.1"/>
    </source>
</evidence>
<dbReference type="Proteomes" id="UP000262939">
    <property type="component" value="Unassembled WGS sequence"/>
</dbReference>
<dbReference type="AlphaFoldDB" id="A0A372LHK8"/>
<dbReference type="PROSITE" id="PS50011">
    <property type="entry name" value="PROTEIN_KINASE_DOM"/>
    <property type="match status" value="1"/>
</dbReference>
<dbReference type="RefSeq" id="WP_117321649.1">
    <property type="nucleotide sequence ID" value="NZ_QVTD01000003.1"/>
</dbReference>
<keyword evidence="2" id="KW-0472">Membrane</keyword>
<dbReference type="GO" id="GO:0004672">
    <property type="term" value="F:protein kinase activity"/>
    <property type="evidence" value="ECO:0007669"/>
    <property type="project" value="InterPro"/>
</dbReference>
<comment type="similarity">
    <text evidence="1">Belongs to the protein kinase superfamily. ADCK protein kinase family.</text>
</comment>
<organism evidence="4 5">
    <name type="scientific">Peribacillus glennii</name>
    <dbReference type="NCBI Taxonomy" id="2303991"/>
    <lineage>
        <taxon>Bacteria</taxon>
        <taxon>Bacillati</taxon>
        <taxon>Bacillota</taxon>
        <taxon>Bacilli</taxon>
        <taxon>Bacillales</taxon>
        <taxon>Bacillaceae</taxon>
        <taxon>Peribacillus</taxon>
    </lineage>
</organism>
<accession>A0A372LHK8</accession>
<evidence type="ECO:0000259" key="3">
    <source>
        <dbReference type="PROSITE" id="PS50011"/>
    </source>
</evidence>
<feature type="transmembrane region" description="Helical" evidence="2">
    <location>
        <begin position="503"/>
        <end position="527"/>
    </location>
</feature>
<dbReference type="SUPFAM" id="SSF56112">
    <property type="entry name" value="Protein kinase-like (PK-like)"/>
    <property type="match status" value="1"/>
</dbReference>
<dbReference type="OrthoDB" id="9795390at2"/>
<reference evidence="4 5" key="1">
    <citation type="submission" date="2018-08" db="EMBL/GenBank/DDBJ databases">
        <title>Bacillus chawlae sp. nov., Bacillus glennii sp. nov., and Bacillus saganii sp. nov. Isolated from the Vehicle Assembly Building at Kennedy Space Center where the Viking Spacecraft were Assembled.</title>
        <authorList>
            <person name="Seuylemezian A."/>
            <person name="Vaishampayan P."/>
        </authorList>
    </citation>
    <scope>NUCLEOTIDE SEQUENCE [LARGE SCALE GENOMIC DNA]</scope>
    <source>
        <strain evidence="4 5">V44-8</strain>
    </source>
</reference>
<dbReference type="EMBL" id="QVTD01000003">
    <property type="protein sequence ID" value="RFU65474.1"/>
    <property type="molecule type" value="Genomic_DNA"/>
</dbReference>
<dbReference type="CDD" id="cd05121">
    <property type="entry name" value="ABC1_ADCK3-like"/>
    <property type="match status" value="1"/>
</dbReference>
<feature type="transmembrane region" description="Helical" evidence="2">
    <location>
        <begin position="539"/>
        <end position="560"/>
    </location>
</feature>
<dbReference type="Pfam" id="PF03109">
    <property type="entry name" value="ABC1"/>
    <property type="match status" value="1"/>
</dbReference>
<gene>
    <name evidence="4" type="ORF">D0466_06185</name>
</gene>
<protein>
    <submittedName>
        <fullName evidence="4">AarF/ABC1/UbiB kinase family protein</fullName>
    </submittedName>
</protein>
<keyword evidence="4" id="KW-0808">Transferase</keyword>
<keyword evidence="5" id="KW-1185">Reference proteome</keyword>
<comment type="caution">
    <text evidence="4">The sequence shown here is derived from an EMBL/GenBank/DDBJ whole genome shotgun (WGS) entry which is preliminary data.</text>
</comment>
<sequence>MESIKSVINPHNADITKANRQRRIVAVVMKHGLGYFLRDASIFRLFRKRNRSPEESEKLRKIGRRMRMAFEELGPTFIKLGQVLVTRNDILPEEITQELENLLDKVPPIHFDYCKYILENELPEGLDTFEWIDPDPIGSASLAQVYRARLKTGDEVAVKVLRPTVEKLFQTDISVIKKWTGRLQKQLPVEMAASLDLNELVADYYSGSMNELNLEREARTMDSHRQKAGERFEWLRVTEVYHATKNVMVMEFVDGWTIKDFPVDFYTFEERLQIMLDLAHYYIESYMDGDYHADAHGSNILICKKTRKAVPIDFGMVGKMDTMHTQAIFRFLMHTRLNQAEDAAECAMDVISPTIYTDTVKLRDQYRAMFLNYVNSTQADKYNWGRLVLELINIGMMNYCKIPNGLALWAKAFSAIEGTARWICPEVSYHHVVESADTAVMKGVIGRRFNYRANATWITEFVKLFGTMPRRINKILEHFYYNDFRMNMQMRVDKRTANMANQIINRLALTMIISSIIIATGLIMSNMPEVEFFGLTKQAVASTGLMLGLIMGVFLLWRIWRT</sequence>
<dbReference type="InterPro" id="IPR011009">
    <property type="entry name" value="Kinase-like_dom_sf"/>
</dbReference>
<dbReference type="Gene3D" id="1.10.510.10">
    <property type="entry name" value="Transferase(Phosphotransferase) domain 1"/>
    <property type="match status" value="1"/>
</dbReference>
<keyword evidence="2" id="KW-0812">Transmembrane</keyword>
<proteinExistence type="inferred from homology"/>
<dbReference type="InterPro" id="IPR004147">
    <property type="entry name" value="ABC1_dom"/>
</dbReference>
<dbReference type="PANTHER" id="PTHR10566">
    <property type="entry name" value="CHAPERONE-ACTIVITY OF BC1 COMPLEX CABC1 -RELATED"/>
    <property type="match status" value="1"/>
</dbReference>
<feature type="domain" description="Protein kinase" evidence="3">
    <location>
        <begin position="131"/>
        <end position="465"/>
    </location>
</feature>
<evidence type="ECO:0000256" key="2">
    <source>
        <dbReference type="SAM" id="Phobius"/>
    </source>
</evidence>
<dbReference type="InterPro" id="IPR050154">
    <property type="entry name" value="UbiB_kinase"/>
</dbReference>
<dbReference type="InterPro" id="IPR000719">
    <property type="entry name" value="Prot_kinase_dom"/>
</dbReference>